<dbReference type="RefSeq" id="WP_101821332.1">
    <property type="nucleotide sequence ID" value="NZ_PJZH01000001.1"/>
</dbReference>
<dbReference type="SUPFAM" id="SSF51161">
    <property type="entry name" value="Trimeric LpxA-like enzymes"/>
    <property type="match status" value="1"/>
</dbReference>
<organism evidence="5 6">
    <name type="scientific">Chimaeribacter coloradensis</name>
    <dbReference type="NCBI Taxonomy" id="2060068"/>
    <lineage>
        <taxon>Bacteria</taxon>
        <taxon>Pseudomonadati</taxon>
        <taxon>Pseudomonadota</taxon>
        <taxon>Gammaproteobacteria</taxon>
        <taxon>Enterobacterales</taxon>
        <taxon>Yersiniaceae</taxon>
        <taxon>Chimaeribacter</taxon>
    </lineage>
</organism>
<name>A0A2N5ECA7_9GAMM</name>
<dbReference type="AlphaFoldDB" id="A0A2N5ECA7"/>
<keyword evidence="6" id="KW-1185">Reference proteome</keyword>
<keyword evidence="3" id="KW-0677">Repeat</keyword>
<sequence length="246" mass="27830">MTTPFLELARRHIDIVSPEETKLIRPADMTFESPIWLARGHYDVRSFGAYSYIGEDALIMATDRIGRYCSIARRLTVGESEHPTGYLSTSPMFYTTRYWKRHPETASFYRHQAGTIKKATDAFRLEGSNEGRNTIGNDVWIGEGVFIRRGCKIGDGAIIASRAVITRDVPPFAVVGGTPARIIKYRFAPDIIARLLALCWWDYDIRNVEGLDWTKVETTLSHLEMLKAAGKLVPFTPDVVTWNDVI</sequence>
<proteinExistence type="inferred from homology"/>
<keyword evidence="4" id="KW-0012">Acyltransferase</keyword>
<dbReference type="InterPro" id="IPR011004">
    <property type="entry name" value="Trimer_LpxA-like_sf"/>
</dbReference>
<comment type="caution">
    <text evidence="5">The sequence shown here is derived from an EMBL/GenBank/DDBJ whole genome shotgun (WGS) entry which is preliminary data.</text>
</comment>
<dbReference type="CDD" id="cd03349">
    <property type="entry name" value="LbH_XAT"/>
    <property type="match status" value="1"/>
</dbReference>
<dbReference type="GO" id="GO:0016747">
    <property type="term" value="F:acyltransferase activity, transferring groups other than amino-acyl groups"/>
    <property type="evidence" value="ECO:0007669"/>
    <property type="project" value="UniProtKB-ARBA"/>
</dbReference>
<comment type="similarity">
    <text evidence="1">Belongs to the transferase hexapeptide repeat family.</text>
</comment>
<keyword evidence="2" id="KW-0808">Transferase</keyword>
<reference evidence="5 6" key="1">
    <citation type="submission" date="2017-12" db="EMBL/GenBank/DDBJ databases">
        <title>Characterization of six clinical isolates of Enterochimera gen. nov., a novel genus of the Yersiniaciae family and the three species Enterochimera arupensis sp. nov., Enterochimera coloradensis sp. nov, and Enterochimera californica sp. nov.</title>
        <authorList>
            <person name="Rossi A."/>
            <person name="Fisher M."/>
        </authorList>
    </citation>
    <scope>NUCLEOTIDE SEQUENCE [LARGE SCALE GENOMIC DNA]</scope>
    <source>
        <strain evidence="6">2016-Iso4</strain>
    </source>
</reference>
<dbReference type="InterPro" id="IPR050179">
    <property type="entry name" value="Trans_hexapeptide_repeat"/>
</dbReference>
<dbReference type="Pfam" id="PF00132">
    <property type="entry name" value="Hexapep"/>
    <property type="match status" value="1"/>
</dbReference>
<gene>
    <name evidence="5" type="ORF">CYR32_00060</name>
</gene>
<evidence type="ECO:0000256" key="4">
    <source>
        <dbReference type="ARBA" id="ARBA00023315"/>
    </source>
</evidence>
<dbReference type="Gene3D" id="2.160.10.10">
    <property type="entry name" value="Hexapeptide repeat proteins"/>
    <property type="match status" value="1"/>
</dbReference>
<evidence type="ECO:0000313" key="6">
    <source>
        <dbReference type="Proteomes" id="UP000234503"/>
    </source>
</evidence>
<evidence type="ECO:0000313" key="5">
    <source>
        <dbReference type="EMBL" id="PLR40174.1"/>
    </source>
</evidence>
<dbReference type="EMBL" id="PJZH01000001">
    <property type="protein sequence ID" value="PLR40174.1"/>
    <property type="molecule type" value="Genomic_DNA"/>
</dbReference>
<dbReference type="Proteomes" id="UP000234503">
    <property type="component" value="Unassembled WGS sequence"/>
</dbReference>
<evidence type="ECO:0000256" key="1">
    <source>
        <dbReference type="ARBA" id="ARBA00007274"/>
    </source>
</evidence>
<protein>
    <recommendedName>
        <fullName evidence="7">Antibiotic acetyltransferase</fullName>
    </recommendedName>
</protein>
<evidence type="ECO:0008006" key="7">
    <source>
        <dbReference type="Google" id="ProtNLM"/>
    </source>
</evidence>
<dbReference type="InterPro" id="IPR018357">
    <property type="entry name" value="Hexapep_transf_CS"/>
</dbReference>
<dbReference type="PANTHER" id="PTHR43300">
    <property type="entry name" value="ACETYLTRANSFERASE"/>
    <property type="match status" value="1"/>
</dbReference>
<evidence type="ECO:0000256" key="2">
    <source>
        <dbReference type="ARBA" id="ARBA00022679"/>
    </source>
</evidence>
<evidence type="ECO:0000256" key="3">
    <source>
        <dbReference type="ARBA" id="ARBA00022737"/>
    </source>
</evidence>
<accession>A0A2N5ECA7</accession>
<dbReference type="PANTHER" id="PTHR43300:SF11">
    <property type="entry name" value="ACETYLTRANSFERASE RV3034C-RELATED"/>
    <property type="match status" value="1"/>
</dbReference>
<dbReference type="PROSITE" id="PS00101">
    <property type="entry name" value="HEXAPEP_TRANSFERASES"/>
    <property type="match status" value="1"/>
</dbReference>
<dbReference type="InterPro" id="IPR001451">
    <property type="entry name" value="Hexapep"/>
</dbReference>